<comment type="caution">
    <text evidence="1">The sequence shown here is derived from an EMBL/GenBank/DDBJ whole genome shotgun (WGS) entry which is preliminary data.</text>
</comment>
<dbReference type="Gene3D" id="2.130.10.30">
    <property type="entry name" value="Regulator of chromosome condensation 1/beta-lactamase-inhibitor protein II"/>
    <property type="match status" value="2"/>
</dbReference>
<protein>
    <recommendedName>
        <fullName evidence="2">Chromosome condensation regulator</fullName>
    </recommendedName>
</protein>
<sequence length="294" mass="30935">MLVGLSDEQLQERARLKSEREALPASMIATGYQHTLARTDAGTVLSAGSNEFGQCNTTEWTDIVAVAAGAYHSVGLRTDGTVVATGSNEFGQCNVKKWQDIAAIYAGAYNTVGITKSGQLLNTGYQTWNTLAWRDIATLSIGDYALCGVMENGQPLSTRDELVTSDYYDLVSFDAATANSAGLKADGTVVSNGLNVSTQSSILAIDCTPNGIYALDDGGRVHAVAFSYAHLPDVSDWTNIVAISASATHVVGVTADGRVLARGESKAGQCDTQEWMLFTPAPTATPEPSATPEP</sequence>
<dbReference type="Pfam" id="PF13540">
    <property type="entry name" value="RCC1_2"/>
    <property type="match status" value="2"/>
</dbReference>
<dbReference type="PANTHER" id="PTHR45982">
    <property type="entry name" value="REGULATOR OF CHROMOSOME CONDENSATION"/>
    <property type="match status" value="1"/>
</dbReference>
<dbReference type="EMBL" id="VSSQ01041071">
    <property type="protein sequence ID" value="MPM94438.1"/>
    <property type="molecule type" value="Genomic_DNA"/>
</dbReference>
<accession>A0A645DZ75</accession>
<dbReference type="SUPFAM" id="SSF50985">
    <property type="entry name" value="RCC1/BLIP-II"/>
    <property type="match status" value="1"/>
</dbReference>
<evidence type="ECO:0000313" key="1">
    <source>
        <dbReference type="EMBL" id="MPM94438.1"/>
    </source>
</evidence>
<dbReference type="AlphaFoldDB" id="A0A645DZ75"/>
<dbReference type="PANTHER" id="PTHR45982:SF1">
    <property type="entry name" value="REGULATOR OF CHROMOSOME CONDENSATION"/>
    <property type="match status" value="1"/>
</dbReference>
<name>A0A645DZ75_9ZZZZ</name>
<dbReference type="GO" id="GO:0005085">
    <property type="term" value="F:guanyl-nucleotide exchange factor activity"/>
    <property type="evidence" value="ECO:0007669"/>
    <property type="project" value="TreeGrafter"/>
</dbReference>
<organism evidence="1">
    <name type="scientific">bioreactor metagenome</name>
    <dbReference type="NCBI Taxonomy" id="1076179"/>
    <lineage>
        <taxon>unclassified sequences</taxon>
        <taxon>metagenomes</taxon>
        <taxon>ecological metagenomes</taxon>
    </lineage>
</organism>
<dbReference type="InterPro" id="IPR000408">
    <property type="entry name" value="Reg_chr_condens"/>
</dbReference>
<proteinExistence type="predicted"/>
<gene>
    <name evidence="1" type="ORF">SDC9_141584</name>
</gene>
<dbReference type="InterPro" id="IPR009091">
    <property type="entry name" value="RCC1/BLIP-II"/>
</dbReference>
<dbReference type="InterPro" id="IPR051553">
    <property type="entry name" value="Ran_GTPase-activating"/>
</dbReference>
<reference evidence="1" key="1">
    <citation type="submission" date="2019-08" db="EMBL/GenBank/DDBJ databases">
        <authorList>
            <person name="Kucharzyk K."/>
            <person name="Murdoch R.W."/>
            <person name="Higgins S."/>
            <person name="Loffler F."/>
        </authorList>
    </citation>
    <scope>NUCLEOTIDE SEQUENCE</scope>
</reference>
<evidence type="ECO:0008006" key="2">
    <source>
        <dbReference type="Google" id="ProtNLM"/>
    </source>
</evidence>
<dbReference type="GO" id="GO:0005737">
    <property type="term" value="C:cytoplasm"/>
    <property type="evidence" value="ECO:0007669"/>
    <property type="project" value="TreeGrafter"/>
</dbReference>
<dbReference type="PROSITE" id="PS00626">
    <property type="entry name" value="RCC1_2"/>
    <property type="match status" value="1"/>
</dbReference>